<protein>
    <submittedName>
        <fullName evidence="3">Glyoxylate reductase</fullName>
    </submittedName>
</protein>
<dbReference type="InterPro" id="IPR057684">
    <property type="entry name" value="DUF7924"/>
</dbReference>
<feature type="region of interest" description="Disordered" evidence="1">
    <location>
        <begin position="29"/>
        <end position="100"/>
    </location>
</feature>
<feature type="region of interest" description="Disordered" evidence="1">
    <location>
        <begin position="127"/>
        <end position="220"/>
    </location>
</feature>
<accession>A0A8H5TTN6</accession>
<proteinExistence type="predicted"/>
<reference evidence="3 4" key="1">
    <citation type="submission" date="2020-05" db="EMBL/GenBank/DDBJ databases">
        <title>Identification and distribution of gene clusters putatively required for synthesis of sphingolipid metabolism inhibitors in phylogenetically diverse species of the filamentous fungus Fusarium.</title>
        <authorList>
            <person name="Kim H.-S."/>
            <person name="Busman M."/>
            <person name="Brown D.W."/>
            <person name="Divon H."/>
            <person name="Uhlig S."/>
            <person name="Proctor R.H."/>
        </authorList>
    </citation>
    <scope>NUCLEOTIDE SEQUENCE [LARGE SCALE GENOMIC DNA]</scope>
    <source>
        <strain evidence="3 4">NRRL 25311</strain>
    </source>
</reference>
<keyword evidence="4" id="KW-1185">Reference proteome</keyword>
<sequence length="652" mass="72843">MRVRALLANQPKNLSPLHSLQLSRYFLQRQRKHQQPTRRDDLHSGLHIRATPPSLNTISDNGLPMARQQNQKRQRADESSQADIEPATKKAKTRSKIAGKARESWEYPPEFYDRLSKISLNRRALKELDRRTRARRSHPSPPVSPSTGILSCTTRPRDLARFARHGGPDLRDLRGYPHPPPDRTRPIAMSASQSSRSRRTKSTNPISTLPTTATAKTKKSSAYNRDFDLHLTEHAIHSTWKSQKPDLEEAKAAFAAPRPSLSPSRFSDGSFEAFRKRNDQSKDENDVLVNVIPTILGPSQANRFCAMNTMFSNLDPLTDKTIVAAQPDMYWGAYPEHLAQSARNELSGHIVPSTMLDKPMAPNVFLEVKGPDGSAAVATRQVRYDGAVGARGMHSLQNYRVEEPQYDNKPHTFSFVYHNGLLQKYSHHMTAPTTEGGRPEYHMSQSGAYAMTHARDTFVEGATDLRNTLDLAKTYRGNFIRDANAEASQAGTVASRYRTTSGIEPTEDSADELAPTPPYMTQAQHEEESPDELAPFPLDYPYEGDDSQDPSGIDPSTSITTSFTSSFSPYQSRSKRQRSPRSQVAEGHASKTRPRSTRGAEPSGSTQGSASVSTAESFQVYTYWRKERLCFLNRQEEEVKDSTQGLDRASVG</sequence>
<gene>
    <name evidence="3" type="ORF">FDENT_9638</name>
</gene>
<dbReference type="Proteomes" id="UP000562682">
    <property type="component" value="Unassembled WGS sequence"/>
</dbReference>
<dbReference type="EMBL" id="JAAOAK010000300">
    <property type="protein sequence ID" value="KAF5675921.1"/>
    <property type="molecule type" value="Genomic_DNA"/>
</dbReference>
<dbReference type="Pfam" id="PF25545">
    <property type="entry name" value="DUF7924"/>
    <property type="match status" value="1"/>
</dbReference>
<evidence type="ECO:0000313" key="4">
    <source>
        <dbReference type="Proteomes" id="UP000562682"/>
    </source>
</evidence>
<evidence type="ECO:0000313" key="3">
    <source>
        <dbReference type="EMBL" id="KAF5675921.1"/>
    </source>
</evidence>
<feature type="compositionally biased region" description="Basic and acidic residues" evidence="1">
    <location>
        <begin position="155"/>
        <end position="185"/>
    </location>
</feature>
<feature type="compositionally biased region" description="Basic residues" evidence="1">
    <location>
        <begin position="89"/>
        <end position="99"/>
    </location>
</feature>
<evidence type="ECO:0000256" key="1">
    <source>
        <dbReference type="SAM" id="MobiDB-lite"/>
    </source>
</evidence>
<feature type="domain" description="DUF7924" evidence="2">
    <location>
        <begin position="315"/>
        <end position="454"/>
    </location>
</feature>
<name>A0A8H5TTN6_9HYPO</name>
<feature type="compositionally biased region" description="Polar residues" evidence="1">
    <location>
        <begin position="603"/>
        <end position="615"/>
    </location>
</feature>
<feature type="compositionally biased region" description="Low complexity" evidence="1">
    <location>
        <begin position="556"/>
        <end position="572"/>
    </location>
</feature>
<evidence type="ECO:0000259" key="2">
    <source>
        <dbReference type="Pfam" id="PF25545"/>
    </source>
</evidence>
<feature type="compositionally biased region" description="Polar residues" evidence="1">
    <location>
        <begin position="487"/>
        <end position="503"/>
    </location>
</feature>
<dbReference type="AlphaFoldDB" id="A0A8H5TTN6"/>
<organism evidence="3 4">
    <name type="scientific">Fusarium denticulatum</name>
    <dbReference type="NCBI Taxonomy" id="48507"/>
    <lineage>
        <taxon>Eukaryota</taxon>
        <taxon>Fungi</taxon>
        <taxon>Dikarya</taxon>
        <taxon>Ascomycota</taxon>
        <taxon>Pezizomycotina</taxon>
        <taxon>Sordariomycetes</taxon>
        <taxon>Hypocreomycetidae</taxon>
        <taxon>Hypocreales</taxon>
        <taxon>Nectriaceae</taxon>
        <taxon>Fusarium</taxon>
        <taxon>Fusarium fujikuroi species complex</taxon>
    </lineage>
</organism>
<feature type="region of interest" description="Disordered" evidence="1">
    <location>
        <begin position="487"/>
        <end position="615"/>
    </location>
</feature>
<comment type="caution">
    <text evidence="3">The sequence shown here is derived from an EMBL/GenBank/DDBJ whole genome shotgun (WGS) entry which is preliminary data.</text>
</comment>